<dbReference type="Proteomes" id="UP000064967">
    <property type="component" value="Chromosome"/>
</dbReference>
<evidence type="ECO:0000313" key="1">
    <source>
        <dbReference type="EMBL" id="AKU99295.1"/>
    </source>
</evidence>
<dbReference type="STRING" id="1391654.AKJ09_05959"/>
<dbReference type="AlphaFoldDB" id="A0A0K1Q0J4"/>
<name>A0A0K1Q0J4_9BACT</name>
<dbReference type="RefSeq" id="WP_146650696.1">
    <property type="nucleotide sequence ID" value="NZ_CP012333.1"/>
</dbReference>
<dbReference type="EMBL" id="CP012333">
    <property type="protein sequence ID" value="AKU99295.1"/>
    <property type="molecule type" value="Genomic_DNA"/>
</dbReference>
<proteinExistence type="predicted"/>
<accession>A0A0K1Q0J4</accession>
<dbReference type="KEGG" id="llu:AKJ09_05959"/>
<keyword evidence="2" id="KW-1185">Reference proteome</keyword>
<organism evidence="1 2">
    <name type="scientific">Labilithrix luteola</name>
    <dbReference type="NCBI Taxonomy" id="1391654"/>
    <lineage>
        <taxon>Bacteria</taxon>
        <taxon>Pseudomonadati</taxon>
        <taxon>Myxococcota</taxon>
        <taxon>Polyangia</taxon>
        <taxon>Polyangiales</taxon>
        <taxon>Labilitrichaceae</taxon>
        <taxon>Labilithrix</taxon>
    </lineage>
</organism>
<sequence length="94" mass="9704">MKRAVMIAAALFALAACEDKKQEAKVEDPAAKNAPTAVASAAPVETAAAQPAAVAIDDGDLATPADFEETAEKSITKANYKQELASLETDIAKE</sequence>
<evidence type="ECO:0008006" key="3">
    <source>
        <dbReference type="Google" id="ProtNLM"/>
    </source>
</evidence>
<protein>
    <recommendedName>
        <fullName evidence="3">Lipoprotein</fullName>
    </recommendedName>
</protein>
<dbReference type="PROSITE" id="PS51257">
    <property type="entry name" value="PROKAR_LIPOPROTEIN"/>
    <property type="match status" value="1"/>
</dbReference>
<reference evidence="1 2" key="1">
    <citation type="submission" date="2015-08" db="EMBL/GenBank/DDBJ databases">
        <authorList>
            <person name="Babu N.S."/>
            <person name="Beckwith C.J."/>
            <person name="Beseler K.G."/>
            <person name="Brison A."/>
            <person name="Carone J.V."/>
            <person name="Caskin T.P."/>
            <person name="Diamond M."/>
            <person name="Durham M.E."/>
            <person name="Foxe J.M."/>
            <person name="Go M."/>
            <person name="Henderson B.A."/>
            <person name="Jones I.B."/>
            <person name="McGettigan J.A."/>
            <person name="Micheletti S.J."/>
            <person name="Nasrallah M.E."/>
            <person name="Ortiz D."/>
            <person name="Piller C.R."/>
            <person name="Privatt S.R."/>
            <person name="Schneider S.L."/>
            <person name="Sharp S."/>
            <person name="Smith T.C."/>
            <person name="Stanton J.D."/>
            <person name="Ullery H.E."/>
            <person name="Wilson R.J."/>
            <person name="Serrano M.G."/>
            <person name="Buck G."/>
            <person name="Lee V."/>
            <person name="Wang Y."/>
            <person name="Carvalho R."/>
            <person name="Voegtly L."/>
            <person name="Shi R."/>
            <person name="Duckworth R."/>
            <person name="Johnson A."/>
            <person name="Loviza R."/>
            <person name="Walstead R."/>
            <person name="Shah Z."/>
            <person name="Kiflezghi M."/>
            <person name="Wade K."/>
            <person name="Ball S.L."/>
            <person name="Bradley K.W."/>
            <person name="Asai D.J."/>
            <person name="Bowman C.A."/>
            <person name="Russell D.A."/>
            <person name="Pope W.H."/>
            <person name="Jacobs-Sera D."/>
            <person name="Hendrix R.W."/>
            <person name="Hatfull G.F."/>
        </authorList>
    </citation>
    <scope>NUCLEOTIDE SEQUENCE [LARGE SCALE GENOMIC DNA]</scope>
    <source>
        <strain evidence="1 2">DSM 27648</strain>
    </source>
</reference>
<evidence type="ECO:0000313" key="2">
    <source>
        <dbReference type="Proteomes" id="UP000064967"/>
    </source>
</evidence>
<gene>
    <name evidence="1" type="ORF">AKJ09_05959</name>
</gene>